<dbReference type="InterPro" id="IPR042216">
    <property type="entry name" value="MitoNEET_CISD"/>
</dbReference>
<accession>A0A9N9MX04</accession>
<feature type="domain" description="Iron-binding zinc finger CDGSH type" evidence="6">
    <location>
        <begin position="94"/>
        <end position="131"/>
    </location>
</feature>
<proteinExistence type="predicted"/>
<comment type="cofactor">
    <cofactor evidence="5">
        <name>[2Fe-2S] cluster</name>
        <dbReference type="ChEBI" id="CHEBI:190135"/>
    </cofactor>
</comment>
<dbReference type="PANTHER" id="PTHR46491:SF3">
    <property type="entry name" value="CDGSH IRON-SULFUR DOMAIN-CONTAINING PROTEIN 3, MITOCHONDRIAL"/>
    <property type="match status" value="1"/>
</dbReference>
<keyword evidence="8" id="KW-1185">Reference proteome</keyword>
<dbReference type="InterPro" id="IPR018967">
    <property type="entry name" value="FeS-contain_CDGSH-typ"/>
</dbReference>
<evidence type="ECO:0000256" key="4">
    <source>
        <dbReference type="ARBA" id="ARBA00023014"/>
    </source>
</evidence>
<feature type="domain" description="Iron-binding zinc finger CDGSH type" evidence="6">
    <location>
        <begin position="54"/>
        <end position="91"/>
    </location>
</feature>
<dbReference type="Proteomes" id="UP001152799">
    <property type="component" value="Chromosome 6"/>
</dbReference>
<dbReference type="AlphaFoldDB" id="A0A9N9MX04"/>
<organism evidence="7 8">
    <name type="scientific">Ceutorhynchus assimilis</name>
    <name type="common">cabbage seed weevil</name>
    <dbReference type="NCBI Taxonomy" id="467358"/>
    <lineage>
        <taxon>Eukaryota</taxon>
        <taxon>Metazoa</taxon>
        <taxon>Ecdysozoa</taxon>
        <taxon>Arthropoda</taxon>
        <taxon>Hexapoda</taxon>
        <taxon>Insecta</taxon>
        <taxon>Pterygota</taxon>
        <taxon>Neoptera</taxon>
        <taxon>Endopterygota</taxon>
        <taxon>Coleoptera</taxon>
        <taxon>Polyphaga</taxon>
        <taxon>Cucujiformia</taxon>
        <taxon>Curculionidae</taxon>
        <taxon>Ceutorhynchinae</taxon>
        <taxon>Ceutorhynchus</taxon>
    </lineage>
</organism>
<dbReference type="Gene3D" id="3.40.5.90">
    <property type="entry name" value="CDGSH iron-sulfur domain, mitoNEET-type"/>
    <property type="match status" value="2"/>
</dbReference>
<evidence type="ECO:0000256" key="3">
    <source>
        <dbReference type="ARBA" id="ARBA00023004"/>
    </source>
</evidence>
<dbReference type="Pfam" id="PF09360">
    <property type="entry name" value="zf-CDGSH"/>
    <property type="match status" value="2"/>
</dbReference>
<dbReference type="OrthoDB" id="15717at2759"/>
<evidence type="ECO:0000259" key="6">
    <source>
        <dbReference type="SMART" id="SM00704"/>
    </source>
</evidence>
<dbReference type="GO" id="GO:0046872">
    <property type="term" value="F:metal ion binding"/>
    <property type="evidence" value="ECO:0007669"/>
    <property type="project" value="UniProtKB-KW"/>
</dbReference>
<dbReference type="InterPro" id="IPR052950">
    <property type="entry name" value="CISD"/>
</dbReference>
<keyword evidence="4" id="KW-0411">Iron-sulfur</keyword>
<sequence>MALKLTAAIHKNRIYLLSSTKAFSNKATPEIPKNKLENLISAQTQQENGVIYDKKPIRMRLEAGKKYSWCLCGRSHKQPFCDGTHRTQELRIKQKPIRFVVEETKDYWLCNCKHTANRPFCDGTHKGPEVQENTSIIRQ</sequence>
<reference evidence="7" key="1">
    <citation type="submission" date="2022-01" db="EMBL/GenBank/DDBJ databases">
        <authorList>
            <person name="King R."/>
        </authorList>
    </citation>
    <scope>NUCLEOTIDE SEQUENCE</scope>
</reference>
<dbReference type="GO" id="GO:0005739">
    <property type="term" value="C:mitochondrion"/>
    <property type="evidence" value="ECO:0007669"/>
    <property type="project" value="TreeGrafter"/>
</dbReference>
<evidence type="ECO:0000256" key="5">
    <source>
        <dbReference type="ARBA" id="ARBA00034078"/>
    </source>
</evidence>
<dbReference type="PANTHER" id="PTHR46491">
    <property type="entry name" value="CDGSH IRON SULFUR DOMAIN PROTEIN HOMOLOG"/>
    <property type="match status" value="1"/>
</dbReference>
<evidence type="ECO:0000256" key="1">
    <source>
        <dbReference type="ARBA" id="ARBA00022714"/>
    </source>
</evidence>
<evidence type="ECO:0000313" key="7">
    <source>
        <dbReference type="EMBL" id="CAG9770783.1"/>
    </source>
</evidence>
<evidence type="ECO:0000256" key="2">
    <source>
        <dbReference type="ARBA" id="ARBA00022723"/>
    </source>
</evidence>
<dbReference type="EMBL" id="OU892282">
    <property type="protein sequence ID" value="CAG9770783.1"/>
    <property type="molecule type" value="Genomic_DNA"/>
</dbReference>
<name>A0A9N9MX04_9CUCU</name>
<keyword evidence="3" id="KW-0408">Iron</keyword>
<keyword evidence="2" id="KW-0479">Metal-binding</keyword>
<evidence type="ECO:0000313" key="8">
    <source>
        <dbReference type="Proteomes" id="UP001152799"/>
    </source>
</evidence>
<keyword evidence="1" id="KW-0001">2Fe-2S</keyword>
<dbReference type="GO" id="GO:0051537">
    <property type="term" value="F:2 iron, 2 sulfur cluster binding"/>
    <property type="evidence" value="ECO:0007669"/>
    <property type="project" value="UniProtKB-KW"/>
</dbReference>
<gene>
    <name evidence="7" type="ORF">CEUTPL_LOCUS11229</name>
</gene>
<dbReference type="SMART" id="SM00704">
    <property type="entry name" value="ZnF_CDGSH"/>
    <property type="match status" value="2"/>
</dbReference>
<protein>
    <recommendedName>
        <fullName evidence="6">Iron-binding zinc finger CDGSH type domain-containing protein</fullName>
    </recommendedName>
</protein>